<evidence type="ECO:0000313" key="3">
    <source>
        <dbReference type="Proteomes" id="UP000736672"/>
    </source>
</evidence>
<accession>A0A9P9L8C0</accession>
<comment type="caution">
    <text evidence="2">The sequence shown here is derived from an EMBL/GenBank/DDBJ whole genome shotgun (WGS) entry which is preliminary data.</text>
</comment>
<feature type="region of interest" description="Disordered" evidence="1">
    <location>
        <begin position="1"/>
        <end position="29"/>
    </location>
</feature>
<feature type="region of interest" description="Disordered" evidence="1">
    <location>
        <begin position="214"/>
        <end position="240"/>
    </location>
</feature>
<evidence type="ECO:0000256" key="1">
    <source>
        <dbReference type="SAM" id="MobiDB-lite"/>
    </source>
</evidence>
<organism evidence="2 3">
    <name type="scientific">Fusarium solani</name>
    <name type="common">Filamentous fungus</name>
    <dbReference type="NCBI Taxonomy" id="169388"/>
    <lineage>
        <taxon>Eukaryota</taxon>
        <taxon>Fungi</taxon>
        <taxon>Dikarya</taxon>
        <taxon>Ascomycota</taxon>
        <taxon>Pezizomycotina</taxon>
        <taxon>Sordariomycetes</taxon>
        <taxon>Hypocreomycetidae</taxon>
        <taxon>Hypocreales</taxon>
        <taxon>Nectriaceae</taxon>
        <taxon>Fusarium</taxon>
        <taxon>Fusarium solani species complex</taxon>
    </lineage>
</organism>
<proteinExistence type="predicted"/>
<evidence type="ECO:0000313" key="2">
    <source>
        <dbReference type="EMBL" id="KAH7275750.1"/>
    </source>
</evidence>
<feature type="region of interest" description="Disordered" evidence="1">
    <location>
        <begin position="185"/>
        <end position="204"/>
    </location>
</feature>
<dbReference type="Proteomes" id="UP000736672">
    <property type="component" value="Unassembled WGS sequence"/>
</dbReference>
<dbReference type="EMBL" id="JAGTJS010000001">
    <property type="protein sequence ID" value="KAH7275750.1"/>
    <property type="molecule type" value="Genomic_DNA"/>
</dbReference>
<dbReference type="AlphaFoldDB" id="A0A9P9L8C0"/>
<dbReference type="OrthoDB" id="4743586at2759"/>
<protein>
    <submittedName>
        <fullName evidence="2">Uncharacterized protein</fullName>
    </submittedName>
</protein>
<feature type="region of interest" description="Disordered" evidence="1">
    <location>
        <begin position="38"/>
        <end position="57"/>
    </location>
</feature>
<feature type="compositionally biased region" description="Polar residues" evidence="1">
    <location>
        <begin position="124"/>
        <end position="133"/>
    </location>
</feature>
<reference evidence="2" key="1">
    <citation type="journal article" date="2021" name="Nat. Commun.">
        <title>Genetic determinants of endophytism in the Arabidopsis root mycobiome.</title>
        <authorList>
            <person name="Mesny F."/>
            <person name="Miyauchi S."/>
            <person name="Thiergart T."/>
            <person name="Pickel B."/>
            <person name="Atanasova L."/>
            <person name="Karlsson M."/>
            <person name="Huettel B."/>
            <person name="Barry K.W."/>
            <person name="Haridas S."/>
            <person name="Chen C."/>
            <person name="Bauer D."/>
            <person name="Andreopoulos W."/>
            <person name="Pangilinan J."/>
            <person name="LaButti K."/>
            <person name="Riley R."/>
            <person name="Lipzen A."/>
            <person name="Clum A."/>
            <person name="Drula E."/>
            <person name="Henrissat B."/>
            <person name="Kohler A."/>
            <person name="Grigoriev I.V."/>
            <person name="Martin F.M."/>
            <person name="Hacquard S."/>
        </authorList>
    </citation>
    <scope>NUCLEOTIDE SEQUENCE</scope>
    <source>
        <strain evidence="2">FSSC 5 MPI-SDFR-AT-0091</strain>
    </source>
</reference>
<sequence>MQARDSSLAVNNAVSAKQAPSPNGPPATTQIFVARKVEGQSEARLATEPPNDGDPRDIKMVQDVYTAAAANRDMAVIFPAGIALSRASDRLAWEPGQALGVTEEGFIAEISRPPNFLSPADLAGNNQSSTSRGHQLKHARPEIVGVGWGDWDKHRDWALHGRHIDKTCWVLPSLRATRRMLPGVTGSPMRWTRRTNSPNLPRLPMRLSTHGKSLVQPAGDAEEAAEGATRPTMGGHSEQTGVQAPVLGLSSDNRRSTPFRSPPSFGLTVPVWYGIRSLTILLTCMEVR</sequence>
<gene>
    <name evidence="2" type="ORF">B0J15DRAFT_557841</name>
</gene>
<keyword evidence="3" id="KW-1185">Reference proteome</keyword>
<feature type="region of interest" description="Disordered" evidence="1">
    <location>
        <begin position="118"/>
        <end position="137"/>
    </location>
</feature>
<name>A0A9P9L8C0_FUSSL</name>